<dbReference type="AlphaFoldDB" id="A0A197KAN0"/>
<feature type="compositionally biased region" description="Low complexity" evidence="2">
    <location>
        <begin position="313"/>
        <end position="329"/>
    </location>
</feature>
<keyword evidence="5" id="KW-1185">Reference proteome</keyword>
<feature type="region of interest" description="Disordered" evidence="2">
    <location>
        <begin position="527"/>
        <end position="585"/>
    </location>
</feature>
<evidence type="ECO:0000259" key="3">
    <source>
        <dbReference type="Pfam" id="PF20994"/>
    </source>
</evidence>
<dbReference type="Proteomes" id="UP000078512">
    <property type="component" value="Unassembled WGS sequence"/>
</dbReference>
<feature type="compositionally biased region" description="Basic and acidic residues" evidence="2">
    <location>
        <begin position="465"/>
        <end position="474"/>
    </location>
</feature>
<keyword evidence="1" id="KW-0175">Coiled coil</keyword>
<dbReference type="OrthoDB" id="2396748at2759"/>
<feature type="coiled-coil region" evidence="1">
    <location>
        <begin position="715"/>
        <end position="763"/>
    </location>
</feature>
<feature type="compositionally biased region" description="Polar residues" evidence="2">
    <location>
        <begin position="527"/>
        <end position="537"/>
    </location>
</feature>
<feature type="domain" description="Inner kinetochore subunit AME1" evidence="3">
    <location>
        <begin position="675"/>
        <end position="783"/>
    </location>
</feature>
<dbReference type="STRING" id="1314771.A0A197KAN0"/>
<feature type="compositionally biased region" description="Polar residues" evidence="2">
    <location>
        <begin position="27"/>
        <end position="51"/>
    </location>
</feature>
<dbReference type="Pfam" id="PF20994">
    <property type="entry name" value="CENPU"/>
    <property type="match status" value="1"/>
</dbReference>
<feature type="compositionally biased region" description="Basic and acidic residues" evidence="2">
    <location>
        <begin position="57"/>
        <end position="72"/>
    </location>
</feature>
<feature type="compositionally biased region" description="Low complexity" evidence="2">
    <location>
        <begin position="73"/>
        <end position="121"/>
    </location>
</feature>
<organism evidence="4 5">
    <name type="scientific">Linnemannia elongata AG-77</name>
    <dbReference type="NCBI Taxonomy" id="1314771"/>
    <lineage>
        <taxon>Eukaryota</taxon>
        <taxon>Fungi</taxon>
        <taxon>Fungi incertae sedis</taxon>
        <taxon>Mucoromycota</taxon>
        <taxon>Mortierellomycotina</taxon>
        <taxon>Mortierellomycetes</taxon>
        <taxon>Mortierellales</taxon>
        <taxon>Mortierellaceae</taxon>
        <taxon>Linnemannia</taxon>
    </lineage>
</organism>
<reference evidence="4 5" key="1">
    <citation type="submission" date="2016-05" db="EMBL/GenBank/DDBJ databases">
        <title>Genome sequencing reveals origins of a unique bacterial endosymbiosis in the earliest lineages of terrestrial Fungi.</title>
        <authorList>
            <consortium name="DOE Joint Genome Institute"/>
            <person name="Uehling J."/>
            <person name="Gryganskyi A."/>
            <person name="Hameed K."/>
            <person name="Tschaplinski T."/>
            <person name="Misztal P."/>
            <person name="Wu S."/>
            <person name="Desiro A."/>
            <person name="Vande Pol N."/>
            <person name="Du Z.-Y."/>
            <person name="Zienkiewicz A."/>
            <person name="Zienkiewicz K."/>
            <person name="Morin E."/>
            <person name="Tisserant E."/>
            <person name="Splivallo R."/>
            <person name="Hainaut M."/>
            <person name="Henrissat B."/>
            <person name="Ohm R."/>
            <person name="Kuo A."/>
            <person name="Yan J."/>
            <person name="Lipzen A."/>
            <person name="Nolan M."/>
            <person name="Labutti K."/>
            <person name="Barry K."/>
            <person name="Goldstein A."/>
            <person name="Labbe J."/>
            <person name="Schadt C."/>
            <person name="Tuskan G."/>
            <person name="Grigoriev I."/>
            <person name="Martin F."/>
            <person name="Vilgalys R."/>
            <person name="Bonito G."/>
        </authorList>
    </citation>
    <scope>NUCLEOTIDE SEQUENCE [LARGE SCALE GENOMIC DNA]</scope>
    <source>
        <strain evidence="4 5">AG-77</strain>
    </source>
</reference>
<feature type="region of interest" description="Disordered" evidence="2">
    <location>
        <begin position="764"/>
        <end position="788"/>
    </location>
</feature>
<evidence type="ECO:0000256" key="2">
    <source>
        <dbReference type="SAM" id="MobiDB-lite"/>
    </source>
</evidence>
<feature type="compositionally biased region" description="Low complexity" evidence="2">
    <location>
        <begin position="848"/>
        <end position="858"/>
    </location>
</feature>
<feature type="compositionally biased region" description="Polar residues" evidence="2">
    <location>
        <begin position="260"/>
        <end position="283"/>
    </location>
</feature>
<feature type="compositionally biased region" description="Polar residues" evidence="2">
    <location>
        <begin position="132"/>
        <end position="142"/>
    </location>
</feature>
<accession>A0A197KAN0</accession>
<dbReference type="EMBL" id="KV442020">
    <property type="protein sequence ID" value="OAQ33746.1"/>
    <property type="molecule type" value="Genomic_DNA"/>
</dbReference>
<sequence>MAPSDDGADLAPKYKDKAQARRRGAGTHQTRFRNFTIGKSSNPNNDSSATTYAAAVSDKDNTKKTADTDVVRTSRSSRSINNSTSLTTTTAVTKATTTSTTTSIATTRAAAAAATTSTETVVETKNETKTAQRNTRQASVKSTPADGGALGLTERHQERMRTRIRGAGAHKSEYKGFSLMDIKSKPTVEQTEQAELSEEQMTEIDTHITPAAAPADKKSRRTKSTPGPSNTTPLSGSTDSRRSTAGPRASAPSLKEMLAQPSTTIPISSSNRMTRASSRYTGQSPSFKIAWGKTLVVSEARRQQLAQARENGVATSAAPKKVATPAPATDNSALDDLEGFEDLGGGVMSPTLPWDIPAPEPERLREDFPAKRKSPNIIAPETTSAASDTTTATRKPSLALAKRRRIIQEEVDENEEPLLSVENLPMAGMATPKDSIHGRTTKSSTATKESARDQPTKESATVTKASKEPYDVISRKASTKKSGKTEVTKAKSTDSLTTKPAKTSQKSLMPLKQTTLMQLNTQISRTDFQDSSTSLASRNRGVTDDDSEVERDFEEMLQKQMLKAPSRKSSSKNTTAKKGKGPSRDTVKNYQQLQINCLKFFGPAAAIAKPAIVKNQSIGRKLSAEADGEEAVVQGKKTIQSILHIERAPLSEMDVIADAVREVVNVYIDSVDDQAMVKNLQALRSELETRLIEQVDMLDDQSLLRASVKKAAAVKRELRVQLLETQRRRQRTRQELAKVRAEFEREERARQRLEETHKFLTDLESLRDEVAGSDGENSEDDTSRQQAYGSLNDDVKTGLHSYIATVGARSGGAGAQDGTDTRPGMLGALVEFNRLLETMVKNTPTRTDVSVSVSGSDSDSSDYEL</sequence>
<feature type="region of interest" description="Disordered" evidence="2">
    <location>
        <begin position="846"/>
        <end position="865"/>
    </location>
</feature>
<dbReference type="InterPro" id="IPR048743">
    <property type="entry name" value="AME1"/>
</dbReference>
<proteinExistence type="predicted"/>
<feature type="compositionally biased region" description="Polar residues" evidence="2">
    <location>
        <begin position="493"/>
        <end position="506"/>
    </location>
</feature>
<name>A0A197KAN0_9FUNG</name>
<feature type="compositionally biased region" description="Acidic residues" evidence="2">
    <location>
        <begin position="544"/>
        <end position="555"/>
    </location>
</feature>
<feature type="compositionally biased region" description="Basic residues" evidence="2">
    <location>
        <begin position="565"/>
        <end position="581"/>
    </location>
</feature>
<feature type="compositionally biased region" description="Basic and acidic residues" evidence="2">
    <location>
        <begin position="483"/>
        <end position="492"/>
    </location>
</feature>
<feature type="region of interest" description="Disordered" evidence="2">
    <location>
        <begin position="307"/>
        <end position="333"/>
    </location>
</feature>
<feature type="region of interest" description="Disordered" evidence="2">
    <location>
        <begin position="426"/>
        <end position="506"/>
    </location>
</feature>
<feature type="compositionally biased region" description="Polar residues" evidence="2">
    <location>
        <begin position="224"/>
        <end position="238"/>
    </location>
</feature>
<gene>
    <name evidence="4" type="ORF">K457DRAFT_28923</name>
</gene>
<protein>
    <recommendedName>
        <fullName evidence="3">Inner kinetochore subunit AME1 domain-containing protein</fullName>
    </recommendedName>
</protein>
<evidence type="ECO:0000256" key="1">
    <source>
        <dbReference type="SAM" id="Coils"/>
    </source>
</evidence>
<evidence type="ECO:0000313" key="5">
    <source>
        <dbReference type="Proteomes" id="UP000078512"/>
    </source>
</evidence>
<feature type="region of interest" description="Disordered" evidence="2">
    <location>
        <begin position="1"/>
        <end position="283"/>
    </location>
</feature>
<evidence type="ECO:0000313" key="4">
    <source>
        <dbReference type="EMBL" id="OAQ33746.1"/>
    </source>
</evidence>